<dbReference type="PANTHER" id="PTHR15138:SF14">
    <property type="entry name" value="TRANSCRIPTION INITIATION FACTOR TFIID SUBUNIT 4"/>
    <property type="match status" value="1"/>
</dbReference>
<dbReference type="GO" id="GO:0005669">
    <property type="term" value="C:transcription factor TFIID complex"/>
    <property type="evidence" value="ECO:0007669"/>
    <property type="project" value="InterPro"/>
</dbReference>
<gene>
    <name evidence="8" type="ORF">FRX31_029279</name>
</gene>
<organism evidence="8 9">
    <name type="scientific">Thalictrum thalictroides</name>
    <name type="common">Rue-anemone</name>
    <name type="synonym">Anemone thalictroides</name>
    <dbReference type="NCBI Taxonomy" id="46969"/>
    <lineage>
        <taxon>Eukaryota</taxon>
        <taxon>Viridiplantae</taxon>
        <taxon>Streptophyta</taxon>
        <taxon>Embryophyta</taxon>
        <taxon>Tracheophyta</taxon>
        <taxon>Spermatophyta</taxon>
        <taxon>Magnoliopsida</taxon>
        <taxon>Ranunculales</taxon>
        <taxon>Ranunculaceae</taxon>
        <taxon>Thalictroideae</taxon>
        <taxon>Thalictrum</taxon>
    </lineage>
</organism>
<evidence type="ECO:0000259" key="7">
    <source>
        <dbReference type="Pfam" id="PF05236"/>
    </source>
</evidence>
<keyword evidence="5" id="KW-0539">Nucleus</keyword>
<dbReference type="OrthoDB" id="21060at2759"/>
<comment type="caution">
    <text evidence="8">The sequence shown here is derived from an EMBL/GenBank/DDBJ whole genome shotgun (WGS) entry which is preliminary data.</text>
</comment>
<feature type="domain" description="Transcription initiation factor TFIID component TAF4 C-terminal" evidence="7">
    <location>
        <begin position="109"/>
        <end position="204"/>
    </location>
</feature>
<sequence>MPYIREEVPGQTQEQHLSQGKNDQGNPVAPGTHSTPVSMPVQLDSPMPVCTQLPNTITLVKQGTTLEKPPKMPSIGKNKPLNVIRTPSSLASKKQKVSGDFQDQSIDQLNDVTAVSGINLREEEELLFSWPKEESRASEATRRVVQEEKEMLMMQKSPLQEKLAAIMLGCGIKNASKGVECCLSPCLEKRMQGLICNSIRVSKQDDGNTGADGEMDKDKGCTKTLKENQEEDDKKKRITAANVAA</sequence>
<evidence type="ECO:0000256" key="3">
    <source>
        <dbReference type="ARBA" id="ARBA00023015"/>
    </source>
</evidence>
<feature type="compositionally biased region" description="Basic and acidic residues" evidence="6">
    <location>
        <begin position="214"/>
        <end position="235"/>
    </location>
</feature>
<proteinExistence type="inferred from homology"/>
<dbReference type="GO" id="GO:0016251">
    <property type="term" value="F:RNA polymerase II general transcription initiation factor activity"/>
    <property type="evidence" value="ECO:0007669"/>
    <property type="project" value="TreeGrafter"/>
</dbReference>
<keyword evidence="3" id="KW-0805">Transcription regulation</keyword>
<evidence type="ECO:0000256" key="4">
    <source>
        <dbReference type="ARBA" id="ARBA00023163"/>
    </source>
</evidence>
<dbReference type="Proteomes" id="UP000554482">
    <property type="component" value="Unassembled WGS sequence"/>
</dbReference>
<reference evidence="8 9" key="1">
    <citation type="submission" date="2020-06" db="EMBL/GenBank/DDBJ databases">
        <title>Transcriptomic and genomic resources for Thalictrum thalictroides and T. hernandezii: Facilitating candidate gene discovery in an emerging model plant lineage.</title>
        <authorList>
            <person name="Arias T."/>
            <person name="Riano-Pachon D.M."/>
            <person name="Di Stilio V.S."/>
        </authorList>
    </citation>
    <scope>NUCLEOTIDE SEQUENCE [LARGE SCALE GENOMIC DNA]</scope>
    <source>
        <strain evidence="9">cv. WT478/WT964</strain>
        <tissue evidence="8">Leaves</tissue>
    </source>
</reference>
<keyword evidence="8" id="KW-0396">Initiation factor</keyword>
<protein>
    <submittedName>
        <fullName evidence="8">Transcription initiation factor tfiid subunit 4b</fullName>
    </submittedName>
</protein>
<keyword evidence="4" id="KW-0804">Transcription</keyword>
<dbReference type="AlphaFoldDB" id="A0A7J6V7N6"/>
<dbReference type="PANTHER" id="PTHR15138">
    <property type="entry name" value="TRANSCRIPTION INITIATION FACTOR TFIID SUBUNIT 4"/>
    <property type="match status" value="1"/>
</dbReference>
<evidence type="ECO:0000256" key="1">
    <source>
        <dbReference type="ARBA" id="ARBA00004123"/>
    </source>
</evidence>
<dbReference type="EMBL" id="JABWDY010036540">
    <property type="protein sequence ID" value="KAF5181134.1"/>
    <property type="molecule type" value="Genomic_DNA"/>
</dbReference>
<name>A0A7J6V7N6_THATH</name>
<feature type="compositionally biased region" description="Polar residues" evidence="6">
    <location>
        <begin position="10"/>
        <end position="25"/>
    </location>
</feature>
<feature type="region of interest" description="Disordered" evidence="6">
    <location>
        <begin position="205"/>
        <end position="245"/>
    </location>
</feature>
<dbReference type="Pfam" id="PF05236">
    <property type="entry name" value="TAF4"/>
    <property type="match status" value="1"/>
</dbReference>
<dbReference type="GO" id="GO:0003743">
    <property type="term" value="F:translation initiation factor activity"/>
    <property type="evidence" value="ECO:0007669"/>
    <property type="project" value="UniProtKB-KW"/>
</dbReference>
<keyword evidence="9" id="KW-1185">Reference proteome</keyword>
<evidence type="ECO:0000256" key="6">
    <source>
        <dbReference type="SAM" id="MobiDB-lite"/>
    </source>
</evidence>
<dbReference type="GO" id="GO:0006367">
    <property type="term" value="P:transcription initiation at RNA polymerase II promoter"/>
    <property type="evidence" value="ECO:0007669"/>
    <property type="project" value="TreeGrafter"/>
</dbReference>
<evidence type="ECO:0000256" key="5">
    <source>
        <dbReference type="ARBA" id="ARBA00023242"/>
    </source>
</evidence>
<comment type="similarity">
    <text evidence="2">Belongs to the TAF4 family.</text>
</comment>
<evidence type="ECO:0000313" key="9">
    <source>
        <dbReference type="Proteomes" id="UP000554482"/>
    </source>
</evidence>
<keyword evidence="8" id="KW-0648">Protein biosynthesis</keyword>
<accession>A0A7J6V7N6</accession>
<evidence type="ECO:0000256" key="2">
    <source>
        <dbReference type="ARBA" id="ARBA00006178"/>
    </source>
</evidence>
<dbReference type="InterPro" id="IPR045144">
    <property type="entry name" value="TAF4"/>
</dbReference>
<feature type="region of interest" description="Disordered" evidence="6">
    <location>
        <begin position="1"/>
        <end position="45"/>
    </location>
</feature>
<evidence type="ECO:0000313" key="8">
    <source>
        <dbReference type="EMBL" id="KAF5181134.1"/>
    </source>
</evidence>
<dbReference type="GO" id="GO:0003677">
    <property type="term" value="F:DNA binding"/>
    <property type="evidence" value="ECO:0007669"/>
    <property type="project" value="TreeGrafter"/>
</dbReference>
<comment type="subcellular location">
    <subcellularLocation>
        <location evidence="1">Nucleus</location>
    </subcellularLocation>
</comment>
<dbReference type="InterPro" id="IPR007900">
    <property type="entry name" value="TAF4_C"/>
</dbReference>